<evidence type="ECO:0000313" key="10">
    <source>
        <dbReference type="EMBL" id="HGT71000.1"/>
    </source>
</evidence>
<dbReference type="EC" id="6.1.1.2" evidence="2 8"/>
<keyword evidence="3 9" id="KW-0436">Ligase</keyword>
<dbReference type="AlphaFoldDB" id="A0A7C4R4B8"/>
<gene>
    <name evidence="10" type="primary">trpS</name>
    <name evidence="10" type="ORF">ENT43_01940</name>
</gene>
<dbReference type="InterPro" id="IPR002305">
    <property type="entry name" value="aa-tRNA-synth_Ic"/>
</dbReference>
<dbReference type="GO" id="GO:0006436">
    <property type="term" value="P:tryptophanyl-tRNA aminoacylation"/>
    <property type="evidence" value="ECO:0007669"/>
    <property type="project" value="UniProtKB-UniRule"/>
</dbReference>
<keyword evidence="6 9" id="KW-0648">Protein biosynthesis</keyword>
<accession>A0A7C4R4B8</accession>
<evidence type="ECO:0000256" key="5">
    <source>
        <dbReference type="ARBA" id="ARBA00022840"/>
    </source>
</evidence>
<reference evidence="10" key="1">
    <citation type="journal article" date="2020" name="mSystems">
        <title>Genome- and Community-Level Interaction Insights into Carbon Utilization and Element Cycling Functions of Hydrothermarchaeota in Hydrothermal Sediment.</title>
        <authorList>
            <person name="Zhou Z."/>
            <person name="Liu Y."/>
            <person name="Xu W."/>
            <person name="Pan J."/>
            <person name="Luo Z.H."/>
            <person name="Li M."/>
        </authorList>
    </citation>
    <scope>NUCLEOTIDE SEQUENCE [LARGE SCALE GENOMIC DNA]</scope>
    <source>
        <strain evidence="10">SpSt-579</strain>
    </source>
</reference>
<keyword evidence="5 9" id="KW-0067">ATP-binding</keyword>
<proteinExistence type="inferred from homology"/>
<comment type="similarity">
    <text evidence="1 9">Belongs to the class-I aminoacyl-tRNA synthetase family.</text>
</comment>
<evidence type="ECO:0000256" key="2">
    <source>
        <dbReference type="ARBA" id="ARBA00013161"/>
    </source>
</evidence>
<dbReference type="CDD" id="cd00806">
    <property type="entry name" value="TrpRS_core"/>
    <property type="match status" value="1"/>
</dbReference>
<dbReference type="PROSITE" id="PS00178">
    <property type="entry name" value="AA_TRNA_LIGASE_I"/>
    <property type="match status" value="1"/>
</dbReference>
<dbReference type="SUPFAM" id="SSF52374">
    <property type="entry name" value="Nucleotidylyl transferase"/>
    <property type="match status" value="1"/>
</dbReference>
<evidence type="ECO:0000256" key="8">
    <source>
        <dbReference type="NCBIfam" id="TIGR00233"/>
    </source>
</evidence>
<protein>
    <recommendedName>
        <fullName evidence="2 8">Tryptophan--tRNA ligase</fullName>
        <ecNumber evidence="2 8">6.1.1.2</ecNumber>
    </recommendedName>
</protein>
<dbReference type="PANTHER" id="PTHR43766:SF1">
    <property type="entry name" value="TRYPTOPHAN--TRNA LIGASE, MITOCHONDRIAL"/>
    <property type="match status" value="1"/>
</dbReference>
<comment type="caution">
    <text evidence="10">The sequence shown here is derived from an EMBL/GenBank/DDBJ whole genome shotgun (WGS) entry which is preliminary data.</text>
</comment>
<dbReference type="GO" id="GO:0004830">
    <property type="term" value="F:tryptophan-tRNA ligase activity"/>
    <property type="evidence" value="ECO:0007669"/>
    <property type="project" value="UniProtKB-UniRule"/>
</dbReference>
<dbReference type="EMBL" id="DSYQ01000007">
    <property type="protein sequence ID" value="HGT71000.1"/>
    <property type="molecule type" value="Genomic_DNA"/>
</dbReference>
<evidence type="ECO:0000256" key="9">
    <source>
        <dbReference type="RuleBase" id="RU363036"/>
    </source>
</evidence>
<dbReference type="InterPro" id="IPR002306">
    <property type="entry name" value="Trp-tRNA-ligase"/>
</dbReference>
<dbReference type="InterPro" id="IPR014729">
    <property type="entry name" value="Rossmann-like_a/b/a_fold"/>
</dbReference>
<evidence type="ECO:0000256" key="7">
    <source>
        <dbReference type="ARBA" id="ARBA00023146"/>
    </source>
</evidence>
<dbReference type="Gene3D" id="1.10.240.10">
    <property type="entry name" value="Tyrosyl-Transfer RNA Synthetase"/>
    <property type="match status" value="1"/>
</dbReference>
<keyword evidence="4 9" id="KW-0547">Nucleotide-binding</keyword>
<keyword evidence="7 9" id="KW-0030">Aminoacyl-tRNA synthetase</keyword>
<dbReference type="InterPro" id="IPR050203">
    <property type="entry name" value="Trp-tRNA_synthetase"/>
</dbReference>
<dbReference type="InterPro" id="IPR001412">
    <property type="entry name" value="aa-tRNA-synth_I_CS"/>
</dbReference>
<organism evidence="10">
    <name type="scientific">candidate division CPR3 bacterium</name>
    <dbReference type="NCBI Taxonomy" id="2268181"/>
    <lineage>
        <taxon>Bacteria</taxon>
        <taxon>Bacteria division CPR3</taxon>
    </lineage>
</organism>
<dbReference type="GO" id="GO:0005524">
    <property type="term" value="F:ATP binding"/>
    <property type="evidence" value="ECO:0007669"/>
    <property type="project" value="UniProtKB-KW"/>
</dbReference>
<dbReference type="PRINTS" id="PR01039">
    <property type="entry name" value="TRNASYNTHTRP"/>
</dbReference>
<dbReference type="GO" id="GO:0005829">
    <property type="term" value="C:cytosol"/>
    <property type="evidence" value="ECO:0007669"/>
    <property type="project" value="TreeGrafter"/>
</dbReference>
<evidence type="ECO:0000256" key="1">
    <source>
        <dbReference type="ARBA" id="ARBA00005594"/>
    </source>
</evidence>
<dbReference type="NCBIfam" id="TIGR00233">
    <property type="entry name" value="trpS"/>
    <property type="match status" value="1"/>
</dbReference>
<evidence type="ECO:0000256" key="3">
    <source>
        <dbReference type="ARBA" id="ARBA00022598"/>
    </source>
</evidence>
<dbReference type="Pfam" id="PF00579">
    <property type="entry name" value="tRNA-synt_1b"/>
    <property type="match status" value="1"/>
</dbReference>
<name>A0A7C4R4B8_UNCC3</name>
<dbReference type="PANTHER" id="PTHR43766">
    <property type="entry name" value="TRYPTOPHAN--TRNA LIGASE, MITOCHONDRIAL"/>
    <property type="match status" value="1"/>
</dbReference>
<evidence type="ECO:0000256" key="4">
    <source>
        <dbReference type="ARBA" id="ARBA00022741"/>
    </source>
</evidence>
<evidence type="ECO:0000256" key="6">
    <source>
        <dbReference type="ARBA" id="ARBA00022917"/>
    </source>
</evidence>
<sequence length="310" mass="35456">MKTILTGIQPSGKLHIGNYLGTLVNWKKYIEEYNCYFFIADWHSLTEDYDPKEKKSQIIDLATSILALGLDPDKCVFFQQSDLSEHTELCWYFNCVTPVSFLERMTQFKDKSAKQEKNINMGLFNYPVLQAADILIYDADLVPVGIDQVQHIELSREIARLFNNRFGQTFKSPEPKLTDIPKVMSLTHPDKKMSKSDSEKSCIFLSDESGVIMDKIKKATADEAGLENLYRLGEIFIPDFNKANYKEQNAKLKTELAKGIADHFADFRAKRKEWLAKPDEIQKILEKGAKKARAIAGEKMIEVRKKVGLV</sequence>
<dbReference type="Gene3D" id="3.40.50.620">
    <property type="entry name" value="HUPs"/>
    <property type="match status" value="1"/>
</dbReference>